<feature type="transmembrane region" description="Helical" evidence="1">
    <location>
        <begin position="69"/>
        <end position="98"/>
    </location>
</feature>
<proteinExistence type="predicted"/>
<keyword evidence="1" id="KW-0812">Transmembrane</keyword>
<dbReference type="InterPro" id="IPR008407">
    <property type="entry name" value="Brnchd-chn_aa_trnsp_AzlD"/>
</dbReference>
<gene>
    <name evidence="2" type="ORF">ET989_01650</name>
</gene>
<dbReference type="AlphaFoldDB" id="A0A4Q9KHX5"/>
<evidence type="ECO:0000313" key="2">
    <source>
        <dbReference type="EMBL" id="TBT88672.1"/>
    </source>
</evidence>
<evidence type="ECO:0000313" key="3">
    <source>
        <dbReference type="Proteomes" id="UP000292373"/>
    </source>
</evidence>
<comment type="caution">
    <text evidence="2">The sequence shown here is derived from an EMBL/GenBank/DDBJ whole genome shotgun (WGS) entry which is preliminary data.</text>
</comment>
<dbReference type="Proteomes" id="UP000292373">
    <property type="component" value="Unassembled WGS sequence"/>
</dbReference>
<keyword evidence="1" id="KW-0472">Membrane</keyword>
<accession>A0A4Q9KHX5</accession>
<keyword evidence="3" id="KW-1185">Reference proteome</keyword>
<protein>
    <submittedName>
        <fullName evidence="2">AzlD domain-containing protein</fullName>
    </submittedName>
</protein>
<organism evidence="2 3">
    <name type="scientific">Propioniciclava sinopodophylli</name>
    <dbReference type="NCBI Taxonomy" id="1837344"/>
    <lineage>
        <taxon>Bacteria</taxon>
        <taxon>Bacillati</taxon>
        <taxon>Actinomycetota</taxon>
        <taxon>Actinomycetes</taxon>
        <taxon>Propionibacteriales</taxon>
        <taxon>Propionibacteriaceae</taxon>
        <taxon>Propioniciclava</taxon>
    </lineage>
</organism>
<dbReference type="RefSeq" id="WP_131166800.1">
    <property type="nucleotide sequence ID" value="NZ_SDMQ01000001.1"/>
</dbReference>
<reference evidence="2 3" key="1">
    <citation type="submission" date="2019-01" db="EMBL/GenBank/DDBJ databases">
        <title>Lactibacter flavus gen. nov., sp. nov., a novel bacterium of the family Propionibacteriaceae isolated from raw milk and dairy products.</title>
        <authorList>
            <person name="Huptas C."/>
            <person name="Wenning M."/>
            <person name="Breitenwieser F."/>
            <person name="Doll E."/>
            <person name="Von Neubeck M."/>
            <person name="Busse H.-J."/>
            <person name="Scherer S."/>
        </authorList>
    </citation>
    <scope>NUCLEOTIDE SEQUENCE [LARGE SCALE GENOMIC DNA]</scope>
    <source>
        <strain evidence="2 3">KCTC 33808</strain>
    </source>
</reference>
<keyword evidence="1" id="KW-1133">Transmembrane helix</keyword>
<sequence>MTELWAWVLIACGIAYATKMAGYLVPDSVLDRPWVATVSTGMTVGLLTSLVVANTFVTGTAVVMDARVAALVAAAIALWLKAPYLVVVIVGAIAAALARVAGF</sequence>
<feature type="transmembrane region" description="Helical" evidence="1">
    <location>
        <begin position="33"/>
        <end position="57"/>
    </location>
</feature>
<name>A0A4Q9KHX5_9ACTN</name>
<dbReference type="Pfam" id="PF05437">
    <property type="entry name" value="AzlD"/>
    <property type="match status" value="1"/>
</dbReference>
<dbReference type="EMBL" id="SDMQ01000001">
    <property type="protein sequence ID" value="TBT88672.1"/>
    <property type="molecule type" value="Genomic_DNA"/>
</dbReference>
<dbReference type="OrthoDB" id="3733498at2"/>
<evidence type="ECO:0000256" key="1">
    <source>
        <dbReference type="SAM" id="Phobius"/>
    </source>
</evidence>